<keyword evidence="3" id="KW-1185">Reference proteome</keyword>
<dbReference type="RefSeq" id="WP_377175636.1">
    <property type="nucleotide sequence ID" value="NZ_JBHTMY010000001.1"/>
</dbReference>
<feature type="domain" description="PD-(D/E)XK endonuclease-like" evidence="1">
    <location>
        <begin position="88"/>
        <end position="223"/>
    </location>
</feature>
<dbReference type="InterPro" id="IPR038726">
    <property type="entry name" value="PDDEXK_AddAB-type"/>
</dbReference>
<organism evidence="2 3">
    <name type="scientific">Namhaeicola litoreus</name>
    <dbReference type="NCBI Taxonomy" id="1052145"/>
    <lineage>
        <taxon>Bacteria</taxon>
        <taxon>Pseudomonadati</taxon>
        <taxon>Bacteroidota</taxon>
        <taxon>Flavobacteriia</taxon>
        <taxon>Flavobacteriales</taxon>
        <taxon>Flavobacteriaceae</taxon>
        <taxon>Namhaeicola</taxon>
    </lineage>
</organism>
<dbReference type="Proteomes" id="UP001597201">
    <property type="component" value="Unassembled WGS sequence"/>
</dbReference>
<protein>
    <submittedName>
        <fullName evidence="2">PD-(D/E)XK nuclease family protein</fullName>
    </submittedName>
</protein>
<evidence type="ECO:0000259" key="1">
    <source>
        <dbReference type="Pfam" id="PF12705"/>
    </source>
</evidence>
<proteinExistence type="predicted"/>
<accession>A0ABW3XY43</accession>
<evidence type="ECO:0000313" key="2">
    <source>
        <dbReference type="EMBL" id="MFD1314229.1"/>
    </source>
</evidence>
<dbReference type="Gene3D" id="3.90.320.10">
    <property type="match status" value="1"/>
</dbReference>
<dbReference type="EMBL" id="JBHTMY010000001">
    <property type="protein sequence ID" value="MFD1314229.1"/>
    <property type="molecule type" value="Genomic_DNA"/>
</dbReference>
<reference evidence="3" key="1">
    <citation type="journal article" date="2019" name="Int. J. Syst. Evol. Microbiol.">
        <title>The Global Catalogue of Microorganisms (GCM) 10K type strain sequencing project: providing services to taxonomists for standard genome sequencing and annotation.</title>
        <authorList>
            <consortium name="The Broad Institute Genomics Platform"/>
            <consortium name="The Broad Institute Genome Sequencing Center for Infectious Disease"/>
            <person name="Wu L."/>
            <person name="Ma J."/>
        </authorList>
    </citation>
    <scope>NUCLEOTIDE SEQUENCE [LARGE SCALE GENOMIC DNA]</scope>
    <source>
        <strain evidence="3">CCUG 61485</strain>
    </source>
</reference>
<evidence type="ECO:0000313" key="3">
    <source>
        <dbReference type="Proteomes" id="UP001597201"/>
    </source>
</evidence>
<name>A0ABW3XY43_9FLAO</name>
<dbReference type="InterPro" id="IPR011604">
    <property type="entry name" value="PDDEXK-like_dom_sf"/>
</dbReference>
<dbReference type="Pfam" id="PF12705">
    <property type="entry name" value="PDDEXK_1"/>
    <property type="match status" value="1"/>
</dbReference>
<gene>
    <name evidence="2" type="ORF">ACFQ39_01250</name>
</gene>
<sequence>MLKLSRSKIDLYIECPRCFYLNIKYGVKRPPGYPFNLNSAVDHLLKKEFDFHRQEGSKHPIQDRFGLDAIPANHPMIDKWRNSLGHGVIFKDENRDFHIYGGIDDLWINSKGEYHVVDYKATAKNEPVMELSDWMTGYKRQMEIYQWLLRKNGLNVSDTSYFLYCTGNRNEEQFNESINFHCEIIPYIGNDQWIEGTLDEIEQCLSNNKIPDETPDCEYCKYALSYNEVLR</sequence>
<comment type="caution">
    <text evidence="2">The sequence shown here is derived from an EMBL/GenBank/DDBJ whole genome shotgun (WGS) entry which is preliminary data.</text>
</comment>